<keyword evidence="3" id="KW-1185">Reference proteome</keyword>
<dbReference type="KEGG" id="noa:BKM31_12030"/>
<organism evidence="2 3">
    <name type="scientific">[Actinomadura] parvosata subsp. kistnae</name>
    <dbReference type="NCBI Taxonomy" id="1909395"/>
    <lineage>
        <taxon>Bacteria</taxon>
        <taxon>Bacillati</taxon>
        <taxon>Actinomycetota</taxon>
        <taxon>Actinomycetes</taxon>
        <taxon>Streptosporangiales</taxon>
        <taxon>Streptosporangiaceae</taxon>
        <taxon>Nonomuraea</taxon>
    </lineage>
</organism>
<dbReference type="PANTHER" id="PTHR33495">
    <property type="entry name" value="ANTI-SIGMA FACTOR ANTAGONIST TM_1081-RELATED-RELATED"/>
    <property type="match status" value="1"/>
</dbReference>
<dbReference type="CDD" id="cd07043">
    <property type="entry name" value="STAS_anti-anti-sigma_factors"/>
    <property type="match status" value="1"/>
</dbReference>
<protein>
    <recommendedName>
        <fullName evidence="1">STAS domain-containing protein</fullName>
    </recommendedName>
</protein>
<dbReference type="InterPro" id="IPR058548">
    <property type="entry name" value="MlaB-like_STAS"/>
</dbReference>
<dbReference type="InterPro" id="IPR036513">
    <property type="entry name" value="STAS_dom_sf"/>
</dbReference>
<dbReference type="Pfam" id="PF13466">
    <property type="entry name" value="STAS_2"/>
    <property type="match status" value="1"/>
</dbReference>
<dbReference type="RefSeq" id="WP_080038247.1">
    <property type="nucleotide sequence ID" value="NZ_CP017717.1"/>
</dbReference>
<dbReference type="GO" id="GO:0043856">
    <property type="term" value="F:anti-sigma factor antagonist activity"/>
    <property type="evidence" value="ECO:0007669"/>
    <property type="project" value="TreeGrafter"/>
</dbReference>
<reference evidence="3" key="1">
    <citation type="journal article" date="2017" name="Med. Chem. Commun.">
        <title>Nonomuraea sp. ATCC 55076 harbours the largest actinomycete chromosome to date and the kistamicin biosynthetic gene cluster.</title>
        <authorList>
            <person name="Nazari B."/>
            <person name="Forneris C.C."/>
            <person name="Gibson M.I."/>
            <person name="Moon K."/>
            <person name="Schramma K.R."/>
            <person name="Seyedsayamdost M.R."/>
        </authorList>
    </citation>
    <scope>NUCLEOTIDE SEQUENCE [LARGE SCALE GENOMIC DNA]</scope>
    <source>
        <strain evidence="3">ATCC 55076</strain>
    </source>
</reference>
<proteinExistence type="predicted"/>
<evidence type="ECO:0000313" key="2">
    <source>
        <dbReference type="EMBL" id="AQZ62104.1"/>
    </source>
</evidence>
<sequence>MTTGRLRITETEVDSRVSVVTVGGDLDMDTCHLLQAALARARPRVAIDLAALTSADSYGLTVLLATHRHAQAAGGRALVCGTGDLMRALFRQRGLDRVLELRATLEEAVAELRAL</sequence>
<dbReference type="AlphaFoldDB" id="A0A1U9ZVY1"/>
<dbReference type="Proteomes" id="UP000190797">
    <property type="component" value="Chromosome"/>
</dbReference>
<dbReference type="EMBL" id="CP017717">
    <property type="protein sequence ID" value="AQZ62104.1"/>
    <property type="molecule type" value="Genomic_DNA"/>
</dbReference>
<accession>A0A1U9ZVY1</accession>
<dbReference type="InterPro" id="IPR002645">
    <property type="entry name" value="STAS_dom"/>
</dbReference>
<gene>
    <name evidence="2" type="ORF">BKM31_12030</name>
</gene>
<dbReference type="PANTHER" id="PTHR33495:SF2">
    <property type="entry name" value="ANTI-SIGMA FACTOR ANTAGONIST TM_1081-RELATED"/>
    <property type="match status" value="1"/>
</dbReference>
<dbReference type="OrthoDB" id="3543144at2"/>
<dbReference type="STRING" id="1909395.BKM31_12030"/>
<dbReference type="SUPFAM" id="SSF52091">
    <property type="entry name" value="SpoIIaa-like"/>
    <property type="match status" value="1"/>
</dbReference>
<feature type="domain" description="STAS" evidence="1">
    <location>
        <begin position="7"/>
        <end position="112"/>
    </location>
</feature>
<name>A0A1U9ZVY1_9ACTN</name>
<evidence type="ECO:0000259" key="1">
    <source>
        <dbReference type="PROSITE" id="PS50801"/>
    </source>
</evidence>
<evidence type="ECO:0000313" key="3">
    <source>
        <dbReference type="Proteomes" id="UP000190797"/>
    </source>
</evidence>
<dbReference type="Gene3D" id="3.30.750.24">
    <property type="entry name" value="STAS domain"/>
    <property type="match status" value="1"/>
</dbReference>
<dbReference type="PROSITE" id="PS50801">
    <property type="entry name" value="STAS"/>
    <property type="match status" value="1"/>
</dbReference>